<dbReference type="AlphaFoldDB" id="A0A399FCR8"/>
<name>A0A399FCR8_9DEIN</name>
<keyword evidence="2" id="KW-1185">Reference proteome</keyword>
<proteinExistence type="predicted"/>
<sequence length="69" mass="7693">MYTLHNLPPQAQAIETVASMLRAELKALPESLDNAALEALLSSIEEAQTQLNRLQRVAELEWSYRQVGA</sequence>
<organism evidence="1 2">
    <name type="scientific">Meiothermus granaticius NBRC 107808</name>
    <dbReference type="NCBI Taxonomy" id="1227551"/>
    <lineage>
        <taxon>Bacteria</taxon>
        <taxon>Thermotogati</taxon>
        <taxon>Deinococcota</taxon>
        <taxon>Deinococci</taxon>
        <taxon>Thermales</taxon>
        <taxon>Thermaceae</taxon>
        <taxon>Meiothermus</taxon>
    </lineage>
</organism>
<dbReference type="EMBL" id="QWLB01000001">
    <property type="protein sequence ID" value="RIH94043.1"/>
    <property type="molecule type" value="Genomic_DNA"/>
</dbReference>
<gene>
    <name evidence="1" type="ORF">Mgrana_00130</name>
</gene>
<protein>
    <submittedName>
        <fullName evidence="1">Uncharacterized protein</fullName>
    </submittedName>
</protein>
<dbReference type="RefSeq" id="WP_119355666.1">
    <property type="nucleotide sequence ID" value="NZ_BJXM01000040.1"/>
</dbReference>
<comment type="caution">
    <text evidence="1">The sequence shown here is derived from an EMBL/GenBank/DDBJ whole genome shotgun (WGS) entry which is preliminary data.</text>
</comment>
<evidence type="ECO:0000313" key="1">
    <source>
        <dbReference type="EMBL" id="RIH94043.1"/>
    </source>
</evidence>
<evidence type="ECO:0000313" key="2">
    <source>
        <dbReference type="Proteomes" id="UP000266178"/>
    </source>
</evidence>
<accession>A0A399FCR8</accession>
<dbReference type="Proteomes" id="UP000266178">
    <property type="component" value="Unassembled WGS sequence"/>
</dbReference>
<reference evidence="1 2" key="1">
    <citation type="submission" date="2018-08" db="EMBL/GenBank/DDBJ databases">
        <title>Meiothermus granaticius genome AF-68 sequencing project.</title>
        <authorList>
            <person name="Da Costa M.S."/>
            <person name="Albuquerque L."/>
            <person name="Raposo P."/>
            <person name="Froufe H.J.C."/>
            <person name="Barroso C.S."/>
            <person name="Egas C."/>
        </authorList>
    </citation>
    <scope>NUCLEOTIDE SEQUENCE [LARGE SCALE GENOMIC DNA]</scope>
    <source>
        <strain evidence="1 2">AF-68</strain>
    </source>
</reference>